<keyword evidence="1" id="KW-0472">Membrane</keyword>
<gene>
    <name evidence="2" type="ORF">GCM10011386_10010</name>
</gene>
<feature type="transmembrane region" description="Helical" evidence="1">
    <location>
        <begin position="20"/>
        <end position="41"/>
    </location>
</feature>
<dbReference type="RefSeq" id="WP_188748104.1">
    <property type="nucleotide sequence ID" value="NZ_BMIK01000002.1"/>
</dbReference>
<name>A0ABQ1L9R4_9SPHI</name>
<dbReference type="EMBL" id="BMIK01000002">
    <property type="protein sequence ID" value="GGC20115.1"/>
    <property type="molecule type" value="Genomic_DNA"/>
</dbReference>
<sequence>MKILSSIAIWWHTLGGVEKFFWAVALLFSFMFVVQTVMSFIGGDDDGTFGDSDDYVDGDGGIDYQFFTIKNFITFFTVFGWVGLACLQGNLPMLHVILWSTLSGVIIVLIMFFLFSRMAKLRASGTLQIQNALQKQAETYLRIPGLRGGYGKVHIRVQGSLRELRALTDDDDDIPTGKPVTVIGIVNESILLVTSKTKI</sequence>
<evidence type="ECO:0000313" key="2">
    <source>
        <dbReference type="EMBL" id="GGC20115.1"/>
    </source>
</evidence>
<feature type="transmembrane region" description="Helical" evidence="1">
    <location>
        <begin position="97"/>
        <end position="115"/>
    </location>
</feature>
<dbReference type="Gene3D" id="2.40.50.140">
    <property type="entry name" value="Nucleic acid-binding proteins"/>
    <property type="match status" value="1"/>
</dbReference>
<protein>
    <recommendedName>
        <fullName evidence="4">NfeD-like C-terminal domain-containing protein</fullName>
    </recommendedName>
</protein>
<dbReference type="InterPro" id="IPR012340">
    <property type="entry name" value="NA-bd_OB-fold"/>
</dbReference>
<keyword evidence="1" id="KW-0812">Transmembrane</keyword>
<accession>A0ABQ1L9R4</accession>
<evidence type="ECO:0000313" key="3">
    <source>
        <dbReference type="Proteomes" id="UP000597338"/>
    </source>
</evidence>
<feature type="transmembrane region" description="Helical" evidence="1">
    <location>
        <begin position="72"/>
        <end position="91"/>
    </location>
</feature>
<evidence type="ECO:0000256" key="1">
    <source>
        <dbReference type="SAM" id="Phobius"/>
    </source>
</evidence>
<reference evidence="3" key="1">
    <citation type="journal article" date="2019" name="Int. J. Syst. Evol. Microbiol.">
        <title>The Global Catalogue of Microorganisms (GCM) 10K type strain sequencing project: providing services to taxonomists for standard genome sequencing and annotation.</title>
        <authorList>
            <consortium name="The Broad Institute Genomics Platform"/>
            <consortium name="The Broad Institute Genome Sequencing Center for Infectious Disease"/>
            <person name="Wu L."/>
            <person name="Ma J."/>
        </authorList>
    </citation>
    <scope>NUCLEOTIDE SEQUENCE [LARGE SCALE GENOMIC DNA]</scope>
    <source>
        <strain evidence="3">CGMCC 1.15342</strain>
    </source>
</reference>
<evidence type="ECO:0008006" key="4">
    <source>
        <dbReference type="Google" id="ProtNLM"/>
    </source>
</evidence>
<organism evidence="2 3">
    <name type="scientific">Parapedobacter defluvii</name>
    <dbReference type="NCBI Taxonomy" id="2045106"/>
    <lineage>
        <taxon>Bacteria</taxon>
        <taxon>Pseudomonadati</taxon>
        <taxon>Bacteroidota</taxon>
        <taxon>Sphingobacteriia</taxon>
        <taxon>Sphingobacteriales</taxon>
        <taxon>Sphingobacteriaceae</taxon>
        <taxon>Parapedobacter</taxon>
    </lineage>
</organism>
<keyword evidence="1" id="KW-1133">Transmembrane helix</keyword>
<keyword evidence="3" id="KW-1185">Reference proteome</keyword>
<dbReference type="Proteomes" id="UP000597338">
    <property type="component" value="Unassembled WGS sequence"/>
</dbReference>
<comment type="caution">
    <text evidence="2">The sequence shown here is derived from an EMBL/GenBank/DDBJ whole genome shotgun (WGS) entry which is preliminary data.</text>
</comment>
<proteinExistence type="predicted"/>